<proteinExistence type="predicted"/>
<dbReference type="PANTHER" id="PTHR30590">
    <property type="entry name" value="INNER MEMBRANE PROTEIN"/>
    <property type="match status" value="1"/>
</dbReference>
<feature type="region of interest" description="Disordered" evidence="1">
    <location>
        <begin position="1"/>
        <end position="20"/>
    </location>
</feature>
<comment type="caution">
    <text evidence="4">The sequence shown here is derived from an EMBL/GenBank/DDBJ whole genome shotgun (WGS) entry which is preliminary data.</text>
</comment>
<feature type="transmembrane region" description="Helical" evidence="2">
    <location>
        <begin position="164"/>
        <end position="187"/>
    </location>
</feature>
<feature type="transmembrane region" description="Helical" evidence="2">
    <location>
        <begin position="370"/>
        <end position="390"/>
    </location>
</feature>
<feature type="transmembrane region" description="Helical" evidence="2">
    <location>
        <begin position="28"/>
        <end position="47"/>
    </location>
</feature>
<evidence type="ECO:0000256" key="1">
    <source>
        <dbReference type="SAM" id="MobiDB-lite"/>
    </source>
</evidence>
<feature type="domain" description="DUF418" evidence="3">
    <location>
        <begin position="248"/>
        <end position="412"/>
    </location>
</feature>
<dbReference type="EMBL" id="BAABAZ010000013">
    <property type="protein sequence ID" value="GAA4285619.1"/>
    <property type="molecule type" value="Genomic_DNA"/>
</dbReference>
<feature type="transmembrane region" description="Helical" evidence="2">
    <location>
        <begin position="299"/>
        <end position="323"/>
    </location>
</feature>
<keyword evidence="2" id="KW-1133">Transmembrane helix</keyword>
<feature type="transmembrane region" description="Helical" evidence="2">
    <location>
        <begin position="344"/>
        <end position="364"/>
    </location>
</feature>
<feature type="transmembrane region" description="Helical" evidence="2">
    <location>
        <begin position="267"/>
        <end position="287"/>
    </location>
</feature>
<dbReference type="Proteomes" id="UP001501586">
    <property type="component" value="Unassembled WGS sequence"/>
</dbReference>
<evidence type="ECO:0000313" key="4">
    <source>
        <dbReference type="EMBL" id="GAA4285619.1"/>
    </source>
</evidence>
<dbReference type="Pfam" id="PF04235">
    <property type="entry name" value="DUF418"/>
    <property type="match status" value="1"/>
</dbReference>
<keyword evidence="5" id="KW-1185">Reference proteome</keyword>
<accession>A0ABP8ENQ7</accession>
<keyword evidence="2" id="KW-0812">Transmembrane</keyword>
<gene>
    <name evidence="4" type="ORF">GCM10022261_31500</name>
</gene>
<organism evidence="4 5">
    <name type="scientific">Brevibacterium daeguense</name>
    <dbReference type="NCBI Taxonomy" id="909936"/>
    <lineage>
        <taxon>Bacteria</taxon>
        <taxon>Bacillati</taxon>
        <taxon>Actinomycetota</taxon>
        <taxon>Actinomycetes</taxon>
        <taxon>Micrococcales</taxon>
        <taxon>Brevibacteriaceae</taxon>
        <taxon>Brevibacterium</taxon>
    </lineage>
</organism>
<reference evidence="5" key="1">
    <citation type="journal article" date="2019" name="Int. J. Syst. Evol. Microbiol.">
        <title>The Global Catalogue of Microorganisms (GCM) 10K type strain sequencing project: providing services to taxonomists for standard genome sequencing and annotation.</title>
        <authorList>
            <consortium name="The Broad Institute Genomics Platform"/>
            <consortium name="The Broad Institute Genome Sequencing Center for Infectious Disease"/>
            <person name="Wu L."/>
            <person name="Ma J."/>
        </authorList>
    </citation>
    <scope>NUCLEOTIDE SEQUENCE [LARGE SCALE GENOMIC DNA]</scope>
    <source>
        <strain evidence="5">JCM 17458</strain>
    </source>
</reference>
<dbReference type="InterPro" id="IPR007349">
    <property type="entry name" value="DUF418"/>
</dbReference>
<evidence type="ECO:0000256" key="2">
    <source>
        <dbReference type="SAM" id="Phobius"/>
    </source>
</evidence>
<sequence>MHSPDLAPSPPVRHSPVVPPSRAAAPDLARGVMLLLIAVANVSWYLWGHQTQPASAHPVDGNPLDRALAALTILFVDARIYPMFAFLFGYGMVQFARSREERGVPPQRVDRMLLRRHWWLIAFGAMHAALLFSGDVLGAYGLAGLLLGWLLFRRSDRAAAITVWSLVAVFVSVTVLGMMSAALLSLLPPEVLAADEGAEAFAVGPDLLNGQAVYWQSLLIRLGLWLAGTVGTVIGLAVPICVLFGWLAARKQWLEEPERHQGTLRTVAVWGILVGVLGALPQMLIYLDVLPVPDALSWSLAGLASVTGVAGGIGYAALFGLLARALRGRIPAALRPVAAVGRRSLTFYLLQSVIFAPLLAAWGLGLGPDFNTATAFALALGVWLLSLGLAEILERRNARGPAEVVLRRLTYGGDGRSSARGAGTTTPSDKEIP</sequence>
<evidence type="ECO:0000259" key="3">
    <source>
        <dbReference type="Pfam" id="PF04235"/>
    </source>
</evidence>
<dbReference type="InterPro" id="IPR052529">
    <property type="entry name" value="Bact_Transport_Assoc"/>
</dbReference>
<feature type="transmembrane region" description="Helical" evidence="2">
    <location>
        <begin position="67"/>
        <end position="93"/>
    </location>
</feature>
<dbReference type="PANTHER" id="PTHR30590:SF2">
    <property type="entry name" value="INNER MEMBRANE PROTEIN"/>
    <property type="match status" value="1"/>
</dbReference>
<feature type="transmembrane region" description="Helical" evidence="2">
    <location>
        <begin position="136"/>
        <end position="152"/>
    </location>
</feature>
<protein>
    <submittedName>
        <fullName evidence="4">DUF418 domain-containing protein</fullName>
    </submittedName>
</protein>
<name>A0ABP8ENQ7_9MICO</name>
<feature type="transmembrane region" description="Helical" evidence="2">
    <location>
        <begin position="224"/>
        <end position="247"/>
    </location>
</feature>
<dbReference type="RefSeq" id="WP_236866757.1">
    <property type="nucleotide sequence ID" value="NZ_BAABAZ010000013.1"/>
</dbReference>
<evidence type="ECO:0000313" key="5">
    <source>
        <dbReference type="Proteomes" id="UP001501586"/>
    </source>
</evidence>
<feature type="compositionally biased region" description="Pro residues" evidence="1">
    <location>
        <begin position="7"/>
        <end position="19"/>
    </location>
</feature>
<keyword evidence="2" id="KW-0472">Membrane</keyword>